<feature type="region of interest" description="Disordered" evidence="7">
    <location>
        <begin position="266"/>
        <end position="290"/>
    </location>
</feature>
<dbReference type="SUPFAM" id="SSF49879">
    <property type="entry name" value="SMAD/FHA domain"/>
    <property type="match status" value="1"/>
</dbReference>
<dbReference type="Pfam" id="PF01852">
    <property type="entry name" value="START"/>
    <property type="match status" value="1"/>
</dbReference>
<dbReference type="PANTHER" id="PTHR47117">
    <property type="entry name" value="STAR-RELATED LIPID TRANSFER PROTEIN 9"/>
    <property type="match status" value="1"/>
</dbReference>
<evidence type="ECO:0000256" key="6">
    <source>
        <dbReference type="SAM" id="Coils"/>
    </source>
</evidence>
<feature type="region of interest" description="Disordered" evidence="7">
    <location>
        <begin position="4078"/>
        <end position="4102"/>
    </location>
</feature>
<feature type="compositionally biased region" description="Polar residues" evidence="7">
    <location>
        <begin position="2123"/>
        <end position="2149"/>
    </location>
</feature>
<feature type="compositionally biased region" description="Low complexity" evidence="7">
    <location>
        <begin position="2046"/>
        <end position="2059"/>
    </location>
</feature>
<dbReference type="Pfam" id="PF15296">
    <property type="entry name" value="Codanin-1_C"/>
    <property type="match status" value="1"/>
</dbReference>
<feature type="region of interest" description="Disordered" evidence="7">
    <location>
        <begin position="1503"/>
        <end position="1523"/>
    </location>
</feature>
<feature type="compositionally biased region" description="Polar residues" evidence="7">
    <location>
        <begin position="2185"/>
        <end position="2208"/>
    </location>
</feature>
<dbReference type="STRING" id="8022.A0A060XME7"/>
<feature type="compositionally biased region" description="Basic and acidic residues" evidence="7">
    <location>
        <begin position="1034"/>
        <end position="1045"/>
    </location>
</feature>
<dbReference type="GO" id="GO:0007018">
    <property type="term" value="P:microtubule-based movement"/>
    <property type="evidence" value="ECO:0007669"/>
    <property type="project" value="InterPro"/>
</dbReference>
<evidence type="ECO:0000256" key="5">
    <source>
        <dbReference type="PROSITE-ProRule" id="PRU00283"/>
    </source>
</evidence>
<dbReference type="GO" id="GO:0003777">
    <property type="term" value="F:microtubule motor activity"/>
    <property type="evidence" value="ECO:0007669"/>
    <property type="project" value="InterPro"/>
</dbReference>
<feature type="compositionally biased region" description="Basic and acidic residues" evidence="7">
    <location>
        <begin position="2472"/>
        <end position="2485"/>
    </location>
</feature>
<keyword evidence="3 6" id="KW-0175">Coiled coil</keyword>
<feature type="region of interest" description="Disordered" evidence="7">
    <location>
        <begin position="3474"/>
        <end position="3578"/>
    </location>
</feature>
<proteinExistence type="inferred from homology"/>
<feature type="compositionally biased region" description="Low complexity" evidence="7">
    <location>
        <begin position="4416"/>
        <end position="4431"/>
    </location>
</feature>
<evidence type="ECO:0000259" key="10">
    <source>
        <dbReference type="PROSITE" id="PS50848"/>
    </source>
</evidence>
<feature type="region of interest" description="Disordered" evidence="7">
    <location>
        <begin position="2381"/>
        <end position="2406"/>
    </location>
</feature>
<feature type="compositionally biased region" description="Basic residues" evidence="7">
    <location>
        <begin position="3494"/>
        <end position="3507"/>
    </location>
</feature>
<feature type="region of interest" description="Disordered" evidence="7">
    <location>
        <begin position="2040"/>
        <end position="2061"/>
    </location>
</feature>
<dbReference type="InterPro" id="IPR001752">
    <property type="entry name" value="Kinesin_motor_dom"/>
</dbReference>
<feature type="transmembrane region" description="Helical" evidence="8">
    <location>
        <begin position="703"/>
        <end position="725"/>
    </location>
</feature>
<dbReference type="InterPro" id="IPR027417">
    <property type="entry name" value="P-loop_NTPase"/>
</dbReference>
<keyword evidence="8" id="KW-0812">Transmembrane</keyword>
<keyword evidence="4 5" id="KW-0505">Motor protein</keyword>
<dbReference type="GO" id="GO:0008289">
    <property type="term" value="F:lipid binding"/>
    <property type="evidence" value="ECO:0007669"/>
    <property type="project" value="InterPro"/>
</dbReference>
<feature type="compositionally biased region" description="Low complexity" evidence="7">
    <location>
        <begin position="3442"/>
        <end position="3455"/>
    </location>
</feature>
<feature type="region of interest" description="Disordered" evidence="7">
    <location>
        <begin position="2884"/>
        <end position="2920"/>
    </location>
</feature>
<dbReference type="InterPro" id="IPR002913">
    <property type="entry name" value="START_lipid-bd_dom"/>
</dbReference>
<feature type="coiled-coil region" evidence="6">
    <location>
        <begin position="4360"/>
        <end position="4398"/>
    </location>
</feature>
<feature type="compositionally biased region" description="Acidic residues" evidence="7">
    <location>
        <begin position="2338"/>
        <end position="2348"/>
    </location>
</feature>
<feature type="transmembrane region" description="Helical" evidence="8">
    <location>
        <begin position="745"/>
        <end position="764"/>
    </location>
</feature>
<dbReference type="SUPFAM" id="SSF55961">
    <property type="entry name" value="Bet v1-like"/>
    <property type="match status" value="1"/>
</dbReference>
<sequence length="4745" mass="526255">MAALLESLLQKEVEAIKAVEWLKHDEDSDSLAWCKPLKIERQEFVPFLLNFLREQSCSTLTHGPATPAKTPSHPRHRGDCRSTGPGTGPRSASRVQLFSSTPSLSPGADLSLGVQQQPRGRRRSAGMGGQGRQGGGRGVGGGANKMGDPAVSPPMAQMTTLVQLNLTNLEDFPPMGMSHASPALHTKPSRRINPTPVSAERPHSRPKTCFTSTPFSTRPSSPSPVPEAVTGAIEGSITGALNVGSPPLSLQEERELLKKVKCKRAQQGSPLPTSLDPCTPTKPGLRPVSGSKITPVTLGLNPDPSKVTLTSELDLLADLYCTCISENLVPNVFLELFFVLQLLTSRTPAVTEEEDKDLSMGTLDVLERGYLSKVHNCVYFSVRVLENQFELVSHLDKDTLRLLAENERVTCFSPSLRNRLTLAQDSSTAKVSPSVDTFIHSVPFQPATDNRSNFSSDKAFHTFKKQRDIFYEVLREWEDFHKEPRWEFEAELGSRVRGMVSQLNSTGNHSHFARLFLKQLVQMCKGPRALGSPGDTPDADLLGMLGADSLGRLKRLEERLIQPQGILGPCPPPAFPGHQEFFRDFLKTASCCQLNQHLKDSLCQQLLQLDEVSVLAPVVSSAEGDMEQQDEKQRFSSVLLLARLLAKFLGYISFLPYQTSERPSREIQEATANLRSKSMSVLDVCAVLRSCVRRRRTILTVPWLVEFLSMLDFTGPFLLCYRTVLGLLLSLYRRMVLSREGEVCYLNQLLMVAVLGWLFQIPVIPEELFFTTDFAVAVELEESQTNVQGLDCLPLVDQQLLYTCCPFLGEFRKLLAAFVAGSSARGGGLIRKITPTSAELRGTPTTTRSQQKLQVDLEQAFFHNQPPSLRRTVEFVAERVGSNCVKHMKVTLVCELVRGGERLLREGLISPGANPLILNDSICAQLCDGGQEALERATRFCSEKGPEAIRVLLPDETSPAVLTTSENITKRLATEKAYSWLSSNITALVKREWKTTFDRVMKSLPSPEASGVEGSGLVAKAGAGTAAVSQEQSRTPKRDMGKEEAVTSCPPDCPHSAPLPSDVLVEIKEVLSIAVGPRSEKEALTCLQLNALLGKVGDTLSCKKFSFPMPEQMLIRCTVLLACKLVSGELPMVSPQEECDRTVSPDPVLPDSPVQRVGCSIKVLLEQLILLWGRDCCSSAPLHLLFTEMTLSAVLMASDSQWDNFLFLVRQLVEREILGEEEVVSHWRKLSQLPWPTEFIEKIQQQSSSTTSLPLPELQNHMDMLQVSPQPVFQDLGVSVLAGASEGYNVCLFAYGQTGTGKTYTMMGTQDSMGLTPRICQGLFRSDATFPEGQNSSRVEISFLEVYNERVRDLLRGRERKKTDSLRVREHPEKGPYVQDLSQHVVSDYKQAVELLEEGIANRITAATHIHDASSRSHAIFTIQYTQAILENNLPSEIVSKIHLVDLAGSERADPHYCRDRLTEGSNINKSLVTLGIVISALAQNSQMSSSCQSINSVASEGDAGSTVGSQTSSLSGGGGGGGGGRRHCFIPYRDSVLTWLLKDSLGGNSKTIMIATVSPSCRSYNETLSTLRYAAHARNIVNKPRVNEASDASVRLIRELREEIDRLKSMLLSFEMQRNPSPSLSDERDGSLSDMVLQNELKVDQLTKDWSESWRDKKELLEQYSVDINRDRAGFLIHSLLPHLITLDRDVLSTGVTFYHLREGVTTIGPQDKLVEPQIVLQGGATCEIENQSGVVILRPLPGSVCMVNDREVTEPCRLAQGSVITIGGVHKFRFNHPAEAAVLRERRRASEGALNCSYSDLRSLTSDPRFVFNYLYSIGMNSAFIWYLVTSVFWPYFSLICIYVYVNRLGGEVVLGQTGYCVAEGEDPASKPQCVEVQVKYVEERRGYVECLRQEIQTEQRRAERDLESEQARLRQQHIDIQQWILQEKQRLAAITLEEKGTQEFGVQTDPIPAPILDSLLTEGSEGSEEGCGQTVAPPSKVVLNRKKVVQEELLRHHALRRAETRFRRKRLHYQLERIARKRHLLEAKRELQRLEKALPPGLESPASPELVSSSSSRGLQPVLRRHSFSSDLLSRLYPQHTPIFSHFLKRNKPSELTFGSINSRQWVSDECLPRERTRSRSNTFSSGTGPSSQEQGWRSRTSSSENLKLPVKDEEEALAQPPCRERPERKPLLPKRGLEFTFKNNPNPSQSQSGGTLHSQTQKTQCKAVKSLPRGGRKGLETIRKVLSHSVGPGIKTALARVFRKPPSGLSRRTKPTVKTASRFHWKQNRGVEEANMSRKKCTMKTTVSCEDLDQKTPSHDCRQRQRRWHSAETLINQTSILRWVQRPQGLAGWEEYDSEEEEEREGDHSSDCDSLFSMDSLSSAYATALAEQLKQEEAIQSEAESEDSQMSKDSLAMESRGKHVVSRLAQRWTGEVPSHSTMSMASDIQQTGEGIEDIGKPNEMPAEVHWSHHGGPKTGVNEATGTTKESRYQKQSAKEPSPRSLSSCSVREPESLLALTDAWSSTDAADSPRIPRDSAVSCPSPVSADLSDSLSVFGSTESHSSASTDGTEGEYVTVEEQRLGVSGGTTDTLNLKNTQLLQTAAPHIMIPLIQEPVCCEDYFKRQTLSTEGFLKVSIDDPGFCNNENGDVSSEIPSHRSAFSPTIDYKTQCIPSTLEAAMFHGHQMQQETLPKPEVGMLNETLDIESAPKNPSGDNDLFNVDGDVEEVREEEFCEASNTKDTSIKSEFKLLQNLGAKVTEQNCLSPEQESFKASCKNPRKRNKVLQDSFIGSLKIPKRSNEGDFCTFSTVKNSQEVIWSDDKNNTSELKDKQTSFAVDSFKLNLGCNEDNFQRDTSAMSVSVHISQEHFSPCDHKTIETGTPFGESAVIIKTREVNQGEEIEVQRQGEKLISDGKRRDVENGRWGPHHGDSNCSPIDQRISEVVKEHMRMSGIDGDGDNSNSELESQSSQSLNALPTSNPNKCDSPKDLQIVSNHQVAAPLRSIKPVSCSTSEKSLICSEKLKMDNMTDMENLSHEKVLRHSTSLILISMKQSSFITKDNDSDGTAKIPSESQLSQSIRKKVREVQLKHGITDVDKGLDASGCAVIAANDQASVNSGAASFIVKSHEIKLSLALNNQGQPEYINKPVLLPMGHSSGSTFTTTIPKECLVSQGKRLERDVPFQHMGNIKKQTGPEKYHPHLNCLGNNDKQTVNQAGSPQQTLKPSALQPLQNCQGTMSSVTTPPNKAFAHLRDIIMDSKVQGKNKNQCKLISPTGAGGQLDLKDRDRHAAVDSLSNKGRLQRTPEDIDKHHNSQIRSNNPQSVDAIKTLTVSLHCDILCESQKLEEKEVRKEFQKDTPYATNLSKELPQSKCSSETQVDTFHNTCVTVDPDLKNKHPSVKHNKCHIEKWLKAQCNVRNFASDNTKDCQIANNEQGSMTEKTRTKSPVSSFDVPSEMNSKGSSTSQITQGSSDANMKILGDICGDIMSRKGNNKTSNFRQPHQFSGGTVVHCKKGTSKRFRRSKVQAPPSSSSDSTLKSSSDEEQKIIPRLHRSRSSSTRMKPESQTHGKLEVNQCNGAAIPPVKRQSPQSKDNYNMEACTVPTPAEYDDKAGVGISLGKKEHSLNGQSAHTLAMEKRTIREKIMASSIKENKMSHYTPKPQDSPMHFASSDVNPFVHQWQEEEQNQRCYKNQVFGSAADISCKSPMLDSTDKRITRCCSVDNGLNVQNSPFNSHLSTYANNKGLSSTLSSMEEDLKGQTSPKAHLKGYPGNSSGQVDEIMLVYSSEQESHTQTTMTQETMTKTTINHSDLQRRNNHHRLSSTQVPVLQKNTEASRNTTTWASLQNMSEHLSQLIHNTSDLLGNVQGMRSGDSPIRNVKYSSHLYSSRDWTKRDCSTQTAVDIGIQTERTSTTIQDKMSKAHEVNVIVKVIGSEVLNVSQEKELPLQHQLKNRPDDRIQSIPDLRLNVSTVNQRYILEPETSSTDRACSPILTVSPRAEHISPQKECQSTPCLNFSEQKTCVSFTKNDKLSGHDSLHLCEKPCDMSTTKSTGSLSLENVSALSNSSPKGSDDGRSESLSSSIDKYIHNETRIVSHEEEGEMSPWHKTSQSPRCSLPSEDDMVSLAPSECNTDVLVNINPVTHTSNFQHSPQQRDCQCLPEDLPVHNKFTNWSGISQHPSDRGQISSSMKPAIYLPTESTFQKIRKTREIERLRKEREQVMATVQLNMNPHQLTVELTEAKLHYGLGETDMLLKILTSGGTKEEEPSAVPTKQQLYERHRSSIEGLRQERDTRLQNCRRARSLSPSKHNYPHSPPQSRSPSHLRSPPQKAISSSRISTLPSQRRECLQHLRQEEMEGSRIPDPPRGEGHYPSEIEQLLRDYGRAREEARTEIAHARERLRERTEQEKRRLQQQALSQVVKDDLRYRTRVSSSTLCTGSSLSLSSGPTSGYNSGNTAQLRDGSRPSLTQEVTGVPDNGINGLKVRSRPPICGSQSVTTQRAWLSAQDVRLEPGVSGSDPLMSSSPSSPTSLRPRTASFGSASSLSTAYQDLTSCLLGRAMAEVRLAAAGDMGNLVRGKAAAGWRYQGLERGVQAFYKPSSSPSVHSFLGAVELERPLASLWSMVRDHSKTHLYHKAIHSARTRPLDDSTQLVYLLTDPSCCHLKQPRDFCCISTQSRQDDLCVLAVQSVFEESLPRPSVEAIRGEMLPSAWVLQPITRHGREIVRVIYLLQVDLGTPSFPQRLLGTVARRQAAVLAELDSLFSL</sequence>
<dbReference type="Gene3D" id="2.60.200.20">
    <property type="match status" value="1"/>
</dbReference>
<dbReference type="InterPro" id="IPR019821">
    <property type="entry name" value="Kinesin_motor_CS"/>
</dbReference>
<feature type="region of interest" description="Disordered" evidence="7">
    <location>
        <begin position="3414"/>
        <end position="3456"/>
    </location>
</feature>
<evidence type="ECO:0000313" key="11">
    <source>
        <dbReference type="EMBL" id="CDQ80733.1"/>
    </source>
</evidence>
<accession>A0A060XME7</accession>
<feature type="compositionally biased region" description="Polar residues" evidence="7">
    <location>
        <begin position="93"/>
        <end position="104"/>
    </location>
</feature>
<reference evidence="11" key="2">
    <citation type="submission" date="2014-03" db="EMBL/GenBank/DDBJ databases">
        <authorList>
            <person name="Genoscope - CEA"/>
        </authorList>
    </citation>
    <scope>NUCLEOTIDE SEQUENCE</scope>
</reference>
<dbReference type="PROSITE" id="PS50848">
    <property type="entry name" value="START"/>
    <property type="match status" value="1"/>
</dbReference>
<dbReference type="PROSITE" id="PS50067">
    <property type="entry name" value="KINESIN_MOTOR_2"/>
    <property type="match status" value="1"/>
</dbReference>
<feature type="region of interest" description="Disordered" evidence="7">
    <location>
        <begin position="4041"/>
        <end position="4065"/>
    </location>
</feature>
<feature type="compositionally biased region" description="Gly residues" evidence="7">
    <location>
        <begin position="126"/>
        <end position="143"/>
    </location>
</feature>
<feature type="region of interest" description="Disordered" evidence="7">
    <location>
        <begin position="4416"/>
        <end position="4473"/>
    </location>
</feature>
<dbReference type="InterPro" id="IPR023393">
    <property type="entry name" value="START-like_dom_sf"/>
</dbReference>
<feature type="compositionally biased region" description="Low complexity" evidence="7">
    <location>
        <begin position="3513"/>
        <end position="3522"/>
    </location>
</feature>
<feature type="compositionally biased region" description="Basic and acidic residues" evidence="7">
    <location>
        <begin position="3544"/>
        <end position="3554"/>
    </location>
</feature>
<feature type="compositionally biased region" description="Basic and acidic residues" evidence="7">
    <location>
        <begin position="4257"/>
        <end position="4275"/>
    </location>
</feature>
<dbReference type="GO" id="GO:0008017">
    <property type="term" value="F:microtubule binding"/>
    <property type="evidence" value="ECO:0007669"/>
    <property type="project" value="InterPro"/>
</dbReference>
<dbReference type="SMART" id="SM00129">
    <property type="entry name" value="KISc"/>
    <property type="match status" value="1"/>
</dbReference>
<feature type="region of interest" description="Disordered" evidence="7">
    <location>
        <begin position="61"/>
        <end position="143"/>
    </location>
</feature>
<feature type="compositionally biased region" description="Basic and acidic residues" evidence="7">
    <location>
        <begin position="2884"/>
        <end position="2906"/>
    </location>
</feature>
<dbReference type="PRINTS" id="PR00380">
    <property type="entry name" value="KINESINHEAVY"/>
</dbReference>
<dbReference type="Proteomes" id="UP000193380">
    <property type="component" value="Unassembled WGS sequence"/>
</dbReference>
<feature type="region of interest" description="Disordered" evidence="7">
    <location>
        <begin position="2507"/>
        <end position="2529"/>
    </location>
</feature>
<evidence type="ECO:0000256" key="7">
    <source>
        <dbReference type="SAM" id="MobiDB-lite"/>
    </source>
</evidence>
<keyword evidence="1 5" id="KW-0547">Nucleotide-binding</keyword>
<feature type="domain" description="START" evidence="10">
    <location>
        <begin position="4602"/>
        <end position="4725"/>
    </location>
</feature>
<feature type="compositionally biased region" description="Polar residues" evidence="7">
    <location>
        <begin position="3414"/>
        <end position="3432"/>
    </location>
</feature>
<dbReference type="Gene3D" id="3.40.850.10">
    <property type="entry name" value="Kinesin motor domain"/>
    <property type="match status" value="1"/>
</dbReference>
<comment type="similarity">
    <text evidence="5">Belongs to the TRAFAC class myosin-kinesin ATPase superfamily. Kinesin family.</text>
</comment>
<evidence type="ECO:0000256" key="2">
    <source>
        <dbReference type="ARBA" id="ARBA00022840"/>
    </source>
</evidence>
<feature type="compositionally biased region" description="Low complexity" evidence="7">
    <location>
        <begin position="4297"/>
        <end position="4310"/>
    </location>
</feature>
<reference evidence="11" key="1">
    <citation type="journal article" date="2014" name="Nat. Commun.">
        <title>The rainbow trout genome provides novel insights into evolution after whole-genome duplication in vertebrates.</title>
        <authorList>
            <person name="Berthelot C."/>
            <person name="Brunet F."/>
            <person name="Chalopin D."/>
            <person name="Juanchich A."/>
            <person name="Bernard M."/>
            <person name="Noel B."/>
            <person name="Bento P."/>
            <person name="Da Silva C."/>
            <person name="Labadie K."/>
            <person name="Alberti A."/>
            <person name="Aury J.M."/>
            <person name="Louis A."/>
            <person name="Dehais P."/>
            <person name="Bardou P."/>
            <person name="Montfort J."/>
            <person name="Klopp C."/>
            <person name="Cabau C."/>
            <person name="Gaspin C."/>
            <person name="Thorgaard G.H."/>
            <person name="Boussaha M."/>
            <person name="Quillet E."/>
            <person name="Guyomard R."/>
            <person name="Galiana D."/>
            <person name="Bobe J."/>
            <person name="Volff J.N."/>
            <person name="Genet C."/>
            <person name="Wincker P."/>
            <person name="Jaillon O."/>
            <person name="Roest Crollius H."/>
            <person name="Guiguen Y."/>
        </authorList>
    </citation>
    <scope>NUCLEOTIDE SEQUENCE [LARGE SCALE GENOMIC DNA]</scope>
</reference>
<dbReference type="InterPro" id="IPR036961">
    <property type="entry name" value="Kinesin_motor_dom_sf"/>
</dbReference>
<feature type="region of interest" description="Disordered" evidence="7">
    <location>
        <begin position="2115"/>
        <end position="2215"/>
    </location>
</feature>
<organism evidence="11 12">
    <name type="scientific">Oncorhynchus mykiss</name>
    <name type="common">Rainbow trout</name>
    <name type="synonym">Salmo gairdneri</name>
    <dbReference type="NCBI Taxonomy" id="8022"/>
    <lineage>
        <taxon>Eukaryota</taxon>
        <taxon>Metazoa</taxon>
        <taxon>Chordata</taxon>
        <taxon>Craniata</taxon>
        <taxon>Vertebrata</taxon>
        <taxon>Euteleostomi</taxon>
        <taxon>Actinopterygii</taxon>
        <taxon>Neopterygii</taxon>
        <taxon>Teleostei</taxon>
        <taxon>Protacanthopterygii</taxon>
        <taxon>Salmoniformes</taxon>
        <taxon>Salmonidae</taxon>
        <taxon>Salmoninae</taxon>
        <taxon>Oncorhynchus</taxon>
    </lineage>
</organism>
<feature type="compositionally biased region" description="Low complexity" evidence="7">
    <location>
        <begin position="2944"/>
        <end position="2957"/>
    </location>
</feature>
<evidence type="ECO:0000256" key="3">
    <source>
        <dbReference type="ARBA" id="ARBA00023054"/>
    </source>
</evidence>
<keyword evidence="8" id="KW-0472">Membrane</keyword>
<feature type="region of interest" description="Disordered" evidence="7">
    <location>
        <begin position="1023"/>
        <end position="1053"/>
    </location>
</feature>
<feature type="region of interest" description="Disordered" evidence="7">
    <location>
        <begin position="4240"/>
        <end position="4325"/>
    </location>
</feature>
<dbReference type="PaxDb" id="8022-A0A060XME7"/>
<feature type="region of interest" description="Disordered" evidence="7">
    <location>
        <begin position="4494"/>
        <end position="4517"/>
    </location>
</feature>
<feature type="compositionally biased region" description="Polar residues" evidence="7">
    <location>
        <begin position="4041"/>
        <end position="4051"/>
    </location>
</feature>
<evidence type="ECO:0000256" key="4">
    <source>
        <dbReference type="ARBA" id="ARBA00023175"/>
    </source>
</evidence>
<name>A0A060XME7_ONCMY</name>
<evidence type="ECO:0000259" key="9">
    <source>
        <dbReference type="PROSITE" id="PS50067"/>
    </source>
</evidence>
<gene>
    <name evidence="11" type="ORF">GSONMT00025856001</name>
</gene>
<feature type="region of interest" description="Disordered" evidence="7">
    <location>
        <begin position="2338"/>
        <end position="2359"/>
    </location>
</feature>
<feature type="compositionally biased region" description="Polar residues" evidence="7">
    <location>
        <begin position="2539"/>
        <end position="2554"/>
    </location>
</feature>
<protein>
    <recommendedName>
        <fullName evidence="13">Kinesin motor domain-containing protein</fullName>
    </recommendedName>
</protein>
<dbReference type="InterPro" id="IPR008984">
    <property type="entry name" value="SMAD_FHA_dom_sf"/>
</dbReference>
<feature type="region of interest" description="Disordered" evidence="7">
    <location>
        <begin position="2444"/>
        <end position="2494"/>
    </location>
</feature>
<keyword evidence="2 5" id="KW-0067">ATP-binding</keyword>
<feature type="domain" description="Kinesin motor" evidence="9">
    <location>
        <begin position="1272"/>
        <end position="1581"/>
    </location>
</feature>
<dbReference type="Pfam" id="PF00225">
    <property type="entry name" value="Kinesin"/>
    <property type="match status" value="1"/>
</dbReference>
<dbReference type="Gene3D" id="3.30.530.20">
    <property type="match status" value="1"/>
</dbReference>
<feature type="region of interest" description="Disordered" evidence="7">
    <location>
        <begin position="177"/>
        <end position="227"/>
    </location>
</feature>
<feature type="compositionally biased region" description="Low complexity" evidence="7">
    <location>
        <begin position="1505"/>
        <end position="1515"/>
    </location>
</feature>
<dbReference type="EMBL" id="FR905648">
    <property type="protein sequence ID" value="CDQ80733.1"/>
    <property type="molecule type" value="Genomic_DNA"/>
</dbReference>
<feature type="compositionally biased region" description="Polar residues" evidence="7">
    <location>
        <begin position="2958"/>
        <end position="2967"/>
    </location>
</feature>
<evidence type="ECO:0000313" key="12">
    <source>
        <dbReference type="Proteomes" id="UP000193380"/>
    </source>
</evidence>
<evidence type="ECO:0000256" key="8">
    <source>
        <dbReference type="SAM" id="Phobius"/>
    </source>
</evidence>
<feature type="compositionally biased region" description="Polar residues" evidence="7">
    <location>
        <begin position="4312"/>
        <end position="4323"/>
    </location>
</feature>
<evidence type="ECO:0008006" key="13">
    <source>
        <dbReference type="Google" id="ProtNLM"/>
    </source>
</evidence>
<keyword evidence="8" id="KW-1133">Transmembrane helix</keyword>
<dbReference type="PROSITE" id="PS00411">
    <property type="entry name" value="KINESIN_MOTOR_1"/>
    <property type="match status" value="1"/>
</dbReference>
<feature type="region of interest" description="Disordered" evidence="7">
    <location>
        <begin position="2539"/>
        <end position="2558"/>
    </location>
</feature>
<dbReference type="SUPFAM" id="SSF52540">
    <property type="entry name" value="P-loop containing nucleoside triphosphate hydrolases"/>
    <property type="match status" value="1"/>
</dbReference>
<feature type="compositionally biased region" description="Low complexity" evidence="7">
    <location>
        <begin position="211"/>
        <end position="220"/>
    </location>
</feature>
<dbReference type="InterPro" id="IPR028171">
    <property type="entry name" value="Codanin-1_C"/>
</dbReference>
<feature type="binding site" evidence="5">
    <location>
        <begin position="1296"/>
        <end position="1303"/>
    </location>
    <ligand>
        <name>ATP</name>
        <dbReference type="ChEBI" id="CHEBI:30616"/>
    </ligand>
</feature>
<dbReference type="GO" id="GO:0005524">
    <property type="term" value="F:ATP binding"/>
    <property type="evidence" value="ECO:0007669"/>
    <property type="project" value="UniProtKB-UniRule"/>
</dbReference>
<feature type="region of interest" description="Disordered" evidence="7">
    <location>
        <begin position="2935"/>
        <end position="2971"/>
    </location>
</feature>
<dbReference type="PANTHER" id="PTHR47117:SF1">
    <property type="entry name" value="STAR-RELATED LIPID TRANSFER PROTEIN 9"/>
    <property type="match status" value="1"/>
</dbReference>
<evidence type="ECO:0000256" key="1">
    <source>
        <dbReference type="ARBA" id="ARBA00022741"/>
    </source>
</evidence>
<feature type="compositionally biased region" description="Polar residues" evidence="7">
    <location>
        <begin position="3476"/>
        <end position="3489"/>
    </location>
</feature>
<feature type="compositionally biased region" description="Low complexity" evidence="7">
    <location>
        <begin position="4496"/>
        <end position="4517"/>
    </location>
</feature>